<evidence type="ECO:0000256" key="5">
    <source>
        <dbReference type="ARBA" id="ARBA00037974"/>
    </source>
</evidence>
<reference evidence="7 8" key="1">
    <citation type="submission" date="2010-10" db="EMBL/GenBank/DDBJ databases">
        <authorList>
            <person name="Chen C."/>
            <person name="Kittichotirat W."/>
            <person name="Asikainen S."/>
            <person name="Bumgarner R."/>
        </authorList>
    </citation>
    <scope>NUCLEOTIDE SEQUENCE [LARGE SCALE GENOMIC DNA]</scope>
    <source>
        <strain evidence="7 8">SC1083</strain>
    </source>
</reference>
<dbReference type="InterPro" id="IPR051798">
    <property type="entry name" value="Class-II_PLP-Dep_Aminotrans"/>
</dbReference>
<evidence type="ECO:0000313" key="8">
    <source>
        <dbReference type="Proteomes" id="UP000005508"/>
    </source>
</evidence>
<gene>
    <name evidence="7" type="ORF">SC1083_2064</name>
</gene>
<dbReference type="PANTHER" id="PTHR43525:SF1">
    <property type="entry name" value="PROTEIN MALY"/>
    <property type="match status" value="1"/>
</dbReference>
<dbReference type="SMR" id="G4AB33"/>
<organism evidence="7 8">
    <name type="scientific">Aggregatibacter actinomycetemcomitans serotype e str. SC1083</name>
    <dbReference type="NCBI Taxonomy" id="907488"/>
    <lineage>
        <taxon>Bacteria</taxon>
        <taxon>Pseudomonadati</taxon>
        <taxon>Pseudomonadota</taxon>
        <taxon>Gammaproteobacteria</taxon>
        <taxon>Pasteurellales</taxon>
        <taxon>Pasteurellaceae</taxon>
        <taxon>Aggregatibacter</taxon>
    </lineage>
</organism>
<comment type="caution">
    <text evidence="7">The sequence shown here is derived from an EMBL/GenBank/DDBJ whole genome shotgun (WGS) entry which is preliminary data.</text>
</comment>
<dbReference type="RefSeq" id="WP_005559322.1">
    <property type="nucleotide sequence ID" value="NZ_AEJM01000047.1"/>
</dbReference>
<comment type="cofactor">
    <cofactor evidence="1">
        <name>pyridoxal 5'-phosphate</name>
        <dbReference type="ChEBI" id="CHEBI:597326"/>
    </cofactor>
</comment>
<dbReference type="Pfam" id="PF00155">
    <property type="entry name" value="Aminotran_1_2"/>
    <property type="match status" value="1"/>
</dbReference>
<keyword evidence="4" id="KW-0456">Lyase</keyword>
<evidence type="ECO:0000259" key="6">
    <source>
        <dbReference type="Pfam" id="PF00155"/>
    </source>
</evidence>
<dbReference type="Gene3D" id="3.40.640.10">
    <property type="entry name" value="Type I PLP-dependent aspartate aminotransferase-like (Major domain)"/>
    <property type="match status" value="1"/>
</dbReference>
<proteinExistence type="inferred from homology"/>
<comment type="similarity">
    <text evidence="5">Belongs to the class-II pyridoxal-phosphate-dependent aminotransferase family. MalY/PatB cystathionine beta-lyase subfamily.</text>
</comment>
<protein>
    <recommendedName>
        <fullName evidence="2">cysteine-S-conjugate beta-lyase</fullName>
        <ecNumber evidence="2">4.4.1.13</ecNumber>
    </recommendedName>
</protein>
<evidence type="ECO:0000256" key="1">
    <source>
        <dbReference type="ARBA" id="ARBA00001933"/>
    </source>
</evidence>
<name>G4AB33_AGGAC</name>
<dbReference type="PATRIC" id="fig|907488.3.peg.2015"/>
<evidence type="ECO:0000256" key="3">
    <source>
        <dbReference type="ARBA" id="ARBA00022898"/>
    </source>
</evidence>
<dbReference type="InterPro" id="IPR004839">
    <property type="entry name" value="Aminotransferase_I/II_large"/>
</dbReference>
<evidence type="ECO:0000256" key="4">
    <source>
        <dbReference type="ARBA" id="ARBA00023239"/>
    </source>
</evidence>
<dbReference type="SUPFAM" id="SSF53383">
    <property type="entry name" value="PLP-dependent transferases"/>
    <property type="match status" value="1"/>
</dbReference>
<dbReference type="EMBL" id="AEJM01000047">
    <property type="protein sequence ID" value="EGY32521.1"/>
    <property type="molecule type" value="Genomic_DNA"/>
</dbReference>
<feature type="domain" description="Aminotransferase class I/classII large" evidence="6">
    <location>
        <begin position="11"/>
        <end position="120"/>
    </location>
</feature>
<dbReference type="InterPro" id="IPR015422">
    <property type="entry name" value="PyrdxlP-dep_Trfase_small"/>
</dbReference>
<keyword evidence="3" id="KW-0663">Pyridoxal phosphate</keyword>
<dbReference type="EC" id="4.4.1.13" evidence="2"/>
<sequence>MDLPAPQEIIELLNERNRLGIYGYTIISDDYYPPITDYLKRHYAYSASPEDIVFCPRIIQAVSIYIREFTTENDTICLFTPSYSPMLNAILLNNRKLSQCPLVYYNQKYHIDFKNWKYVLAIPMYLF</sequence>
<dbReference type="InterPro" id="IPR015424">
    <property type="entry name" value="PyrdxlP-dep_Trfase"/>
</dbReference>
<evidence type="ECO:0000256" key="2">
    <source>
        <dbReference type="ARBA" id="ARBA00012224"/>
    </source>
</evidence>
<dbReference type="PANTHER" id="PTHR43525">
    <property type="entry name" value="PROTEIN MALY"/>
    <property type="match status" value="1"/>
</dbReference>
<dbReference type="GO" id="GO:0030170">
    <property type="term" value="F:pyridoxal phosphate binding"/>
    <property type="evidence" value="ECO:0007669"/>
    <property type="project" value="InterPro"/>
</dbReference>
<dbReference type="Proteomes" id="UP000005508">
    <property type="component" value="Unassembled WGS sequence"/>
</dbReference>
<dbReference type="Gene3D" id="3.90.1150.10">
    <property type="entry name" value="Aspartate Aminotransferase, domain 1"/>
    <property type="match status" value="1"/>
</dbReference>
<dbReference type="InterPro" id="IPR015421">
    <property type="entry name" value="PyrdxlP-dep_Trfase_major"/>
</dbReference>
<dbReference type="GO" id="GO:0047804">
    <property type="term" value="F:cysteine-S-conjugate beta-lyase activity"/>
    <property type="evidence" value="ECO:0007669"/>
    <property type="project" value="UniProtKB-EC"/>
</dbReference>
<evidence type="ECO:0000313" key="7">
    <source>
        <dbReference type="EMBL" id="EGY32521.1"/>
    </source>
</evidence>
<dbReference type="AlphaFoldDB" id="G4AB33"/>
<accession>G4AB33</accession>